<dbReference type="PROSITE" id="PS50102">
    <property type="entry name" value="RRM"/>
    <property type="match status" value="1"/>
</dbReference>
<accession>A0A1Y1YR09</accession>
<dbReference type="InParanoid" id="A0A1Y1YR09"/>
<evidence type="ECO:0000313" key="3">
    <source>
        <dbReference type="EMBL" id="ORX99994.1"/>
    </source>
</evidence>
<dbReference type="SMART" id="SM00360">
    <property type="entry name" value="RRM"/>
    <property type="match status" value="1"/>
</dbReference>
<comment type="caution">
    <text evidence="3">The sequence shown here is derived from an EMBL/GenBank/DDBJ whole genome shotgun (WGS) entry which is preliminary data.</text>
</comment>
<dbReference type="Gene3D" id="3.30.70.330">
    <property type="match status" value="1"/>
</dbReference>
<evidence type="ECO:0000259" key="2">
    <source>
        <dbReference type="PROSITE" id="PS50102"/>
    </source>
</evidence>
<reference evidence="3 4" key="1">
    <citation type="submission" date="2016-07" db="EMBL/GenBank/DDBJ databases">
        <title>Pervasive Adenine N6-methylation of Active Genes in Fungi.</title>
        <authorList>
            <consortium name="DOE Joint Genome Institute"/>
            <person name="Mondo S.J."/>
            <person name="Dannebaum R.O."/>
            <person name="Kuo R.C."/>
            <person name="Labutti K."/>
            <person name="Haridas S."/>
            <person name="Kuo A."/>
            <person name="Salamov A."/>
            <person name="Ahrendt S.R."/>
            <person name="Lipzen A."/>
            <person name="Sullivan W."/>
            <person name="Andreopoulos W.B."/>
            <person name="Clum A."/>
            <person name="Lindquist E."/>
            <person name="Daum C."/>
            <person name="Ramamoorthy G.K."/>
            <person name="Gryganskyi A."/>
            <person name="Culley D."/>
            <person name="Magnuson J.K."/>
            <person name="James T.Y."/>
            <person name="O'Malley M.A."/>
            <person name="Stajich J.E."/>
            <person name="Spatafora J.W."/>
            <person name="Visel A."/>
            <person name="Grigoriev I.V."/>
        </authorList>
    </citation>
    <scope>NUCLEOTIDE SEQUENCE [LARGE SCALE GENOMIC DNA]</scope>
    <source>
        <strain evidence="3 4">CBS 931.73</strain>
    </source>
</reference>
<evidence type="ECO:0000256" key="1">
    <source>
        <dbReference type="PROSITE-ProRule" id="PRU00176"/>
    </source>
</evidence>
<sequence>MFALLRHASPTPVQTLARSYATKNIFVGNLSNYTTPEELTAIFGKFGKVEAVRRPSPRYGFVEMEEKDAEKAAKFLNGYLHSKRQWDVKLTKATGKPATYTWKAKKKF</sequence>
<dbReference type="EMBL" id="MCFE01000089">
    <property type="protein sequence ID" value="ORX99994.1"/>
    <property type="molecule type" value="Genomic_DNA"/>
</dbReference>
<dbReference type="PANTHER" id="PTHR23147">
    <property type="entry name" value="SERINE/ARGININE RICH SPLICING FACTOR"/>
    <property type="match status" value="1"/>
</dbReference>
<organism evidence="3 4">
    <name type="scientific">Basidiobolus meristosporus CBS 931.73</name>
    <dbReference type="NCBI Taxonomy" id="1314790"/>
    <lineage>
        <taxon>Eukaryota</taxon>
        <taxon>Fungi</taxon>
        <taxon>Fungi incertae sedis</taxon>
        <taxon>Zoopagomycota</taxon>
        <taxon>Entomophthoromycotina</taxon>
        <taxon>Basidiobolomycetes</taxon>
        <taxon>Basidiobolales</taxon>
        <taxon>Basidiobolaceae</taxon>
        <taxon>Basidiobolus</taxon>
    </lineage>
</organism>
<gene>
    <name evidence="3" type="ORF">K493DRAFT_312984</name>
</gene>
<proteinExistence type="predicted"/>
<dbReference type="InterPro" id="IPR050907">
    <property type="entry name" value="SRSF"/>
</dbReference>
<dbReference type="InterPro" id="IPR035979">
    <property type="entry name" value="RBD_domain_sf"/>
</dbReference>
<dbReference type="InterPro" id="IPR000504">
    <property type="entry name" value="RRM_dom"/>
</dbReference>
<evidence type="ECO:0000313" key="4">
    <source>
        <dbReference type="Proteomes" id="UP000193498"/>
    </source>
</evidence>
<dbReference type="InterPro" id="IPR012677">
    <property type="entry name" value="Nucleotide-bd_a/b_plait_sf"/>
</dbReference>
<dbReference type="CDD" id="cd00590">
    <property type="entry name" value="RRM_SF"/>
    <property type="match status" value="1"/>
</dbReference>
<dbReference type="Pfam" id="PF00076">
    <property type="entry name" value="RRM_1"/>
    <property type="match status" value="1"/>
</dbReference>
<keyword evidence="4" id="KW-1185">Reference proteome</keyword>
<name>A0A1Y1YR09_9FUNG</name>
<feature type="domain" description="RRM" evidence="2">
    <location>
        <begin position="23"/>
        <end position="93"/>
    </location>
</feature>
<dbReference type="OrthoDB" id="439808at2759"/>
<dbReference type="Proteomes" id="UP000193498">
    <property type="component" value="Unassembled WGS sequence"/>
</dbReference>
<keyword evidence="1" id="KW-0694">RNA-binding</keyword>
<protein>
    <recommendedName>
        <fullName evidence="2">RRM domain-containing protein</fullName>
    </recommendedName>
</protein>
<dbReference type="GO" id="GO:0003723">
    <property type="term" value="F:RNA binding"/>
    <property type="evidence" value="ECO:0007669"/>
    <property type="project" value="UniProtKB-UniRule"/>
</dbReference>
<dbReference type="SUPFAM" id="SSF54928">
    <property type="entry name" value="RNA-binding domain, RBD"/>
    <property type="match status" value="1"/>
</dbReference>
<dbReference type="AlphaFoldDB" id="A0A1Y1YR09"/>